<dbReference type="PANTHER" id="PTHR33387">
    <property type="entry name" value="RMLC-LIKE JELLY ROLL FOLD PROTEIN"/>
    <property type="match status" value="1"/>
</dbReference>
<dbReference type="InterPro" id="IPR014710">
    <property type="entry name" value="RmlC-like_jellyroll"/>
</dbReference>
<reference evidence="3" key="2">
    <citation type="submission" date="2021-04" db="EMBL/GenBank/DDBJ databases">
        <authorList>
            <person name="Karlyshev A.V."/>
        </authorList>
    </citation>
    <scope>NUCLEOTIDE SEQUENCE</scope>
    <source>
        <strain evidence="3">LMG 29479</strain>
    </source>
</reference>
<keyword evidence="5" id="KW-1185">Reference proteome</keyword>
<dbReference type="Gene3D" id="2.60.120.10">
    <property type="entry name" value="Jelly Rolls"/>
    <property type="match status" value="1"/>
</dbReference>
<accession>A0A8J7VRN1</accession>
<evidence type="ECO:0000313" key="3">
    <source>
        <dbReference type="EMBL" id="MBR0561837.1"/>
    </source>
</evidence>
<organism evidence="3">
    <name type="scientific">Coralloluteibacterium stylophorae</name>
    <dbReference type="NCBI Taxonomy" id="1776034"/>
    <lineage>
        <taxon>Bacteria</taxon>
        <taxon>Pseudomonadati</taxon>
        <taxon>Pseudomonadota</taxon>
        <taxon>Gammaproteobacteria</taxon>
        <taxon>Lysobacterales</taxon>
        <taxon>Lysobacteraceae</taxon>
        <taxon>Coralloluteibacterium</taxon>
    </lineage>
</organism>
<dbReference type="PANTHER" id="PTHR33387:SF3">
    <property type="entry name" value="DUF985 DOMAIN-CONTAINING PROTEIN"/>
    <property type="match status" value="1"/>
</dbReference>
<dbReference type="Proteomes" id="UP000675747">
    <property type="component" value="Unassembled WGS sequence"/>
</dbReference>
<evidence type="ECO:0000256" key="1">
    <source>
        <dbReference type="SAM" id="MobiDB-lite"/>
    </source>
</evidence>
<dbReference type="CDD" id="cd06121">
    <property type="entry name" value="cupin_YML079wp"/>
    <property type="match status" value="1"/>
</dbReference>
<dbReference type="InterPro" id="IPR039935">
    <property type="entry name" value="YML079W-like"/>
</dbReference>
<protein>
    <submittedName>
        <fullName evidence="3">Cupin domain-containing protein</fullName>
    </submittedName>
</protein>
<dbReference type="Pfam" id="PF06172">
    <property type="entry name" value="Cupin_5"/>
    <property type="match status" value="1"/>
</dbReference>
<reference evidence="4 5" key="1">
    <citation type="journal article" date="2021" name="Microbiol. Resour. Announc.">
        <title>Draft Genome Sequence of Coralloluteibacterium stylophorae LMG 29479T.</title>
        <authorList>
            <person name="Karlyshev A.V."/>
            <person name="Kudryashova E.B."/>
            <person name="Ariskina E.V."/>
            <person name="Conroy A.P."/>
            <person name="Abidueva E.Y."/>
        </authorList>
    </citation>
    <scope>NUCLEOTIDE SEQUENCE [LARGE SCALE GENOMIC DNA]</scope>
    <source>
        <strain evidence="4 5">LMG 29479</strain>
    </source>
</reference>
<proteinExistence type="predicted"/>
<comment type="caution">
    <text evidence="3">The sequence shown here is derived from an EMBL/GenBank/DDBJ whole genome shotgun (WGS) entry which is preliminary data.</text>
</comment>
<evidence type="ECO:0000313" key="5">
    <source>
        <dbReference type="Proteomes" id="UP000675747"/>
    </source>
</evidence>
<evidence type="ECO:0000259" key="2">
    <source>
        <dbReference type="Pfam" id="PF06172"/>
    </source>
</evidence>
<dbReference type="AlphaFoldDB" id="A0A8J7VRN1"/>
<dbReference type="RefSeq" id="WP_211925799.1">
    <property type="nucleotide sequence ID" value="NZ_JAGQFT020000004.1"/>
</dbReference>
<dbReference type="SUPFAM" id="SSF51182">
    <property type="entry name" value="RmlC-like cupins"/>
    <property type="match status" value="1"/>
</dbReference>
<gene>
    <name evidence="4" type="ORF">KB893_007610</name>
    <name evidence="3" type="ORF">KB893_04815</name>
</gene>
<dbReference type="EMBL" id="JAGQFT020000004">
    <property type="protein sequence ID" value="MBS7457000.1"/>
    <property type="molecule type" value="Genomic_DNA"/>
</dbReference>
<feature type="region of interest" description="Disordered" evidence="1">
    <location>
        <begin position="144"/>
        <end position="163"/>
    </location>
</feature>
<sequence length="163" mass="17675">MQPEVRALVDALGLEPHPEGGHYRRIHAAAEEVVHNGRRRPAQTVVQFLLAAGERSRWHRVDADETWQWRAGDALALEVFDPVSGQATRMVLGAPDAAAVHTVPAGHWQTARPLGSHALCTCTVAPGFVWEGFELLEDGATPPGWHPASTSFRPSAATRSAPR</sequence>
<dbReference type="EMBL" id="JAGQFT010000023">
    <property type="protein sequence ID" value="MBR0561837.1"/>
    <property type="molecule type" value="Genomic_DNA"/>
</dbReference>
<dbReference type="InterPro" id="IPR011051">
    <property type="entry name" value="RmlC_Cupin_sf"/>
</dbReference>
<feature type="domain" description="DUF985" evidence="2">
    <location>
        <begin position="7"/>
        <end position="136"/>
    </location>
</feature>
<name>A0A8J7VRN1_9GAMM</name>
<evidence type="ECO:0000313" key="4">
    <source>
        <dbReference type="EMBL" id="MBS7457000.1"/>
    </source>
</evidence>
<dbReference type="InterPro" id="IPR009327">
    <property type="entry name" value="Cupin_DUF985"/>
</dbReference>